<keyword evidence="3" id="KW-1185">Reference proteome</keyword>
<dbReference type="Gene3D" id="3.10.129.10">
    <property type="entry name" value="Hotdog Thioesterase"/>
    <property type="match status" value="2"/>
</dbReference>
<comment type="caution">
    <text evidence="2">The sequence shown here is derived from an EMBL/GenBank/DDBJ whole genome shotgun (WGS) entry which is preliminary data.</text>
</comment>
<dbReference type="PANTHER" id="PTHR28152:SF1">
    <property type="entry name" value="HYDROXYACYL-THIOESTER DEHYDRATASE TYPE 2, MITOCHONDRIAL"/>
    <property type="match status" value="1"/>
</dbReference>
<accession>A0A8J7LKK4</accession>
<dbReference type="PANTHER" id="PTHR28152">
    <property type="entry name" value="HYDROXYACYL-THIOESTER DEHYDRATASE TYPE 2, MITOCHONDRIAL"/>
    <property type="match status" value="1"/>
</dbReference>
<name>A0A8J7LKK4_9RHOB</name>
<evidence type="ECO:0000259" key="1">
    <source>
        <dbReference type="Pfam" id="PF13452"/>
    </source>
</evidence>
<dbReference type="InterPro" id="IPR039569">
    <property type="entry name" value="FAS1-like_DH_region"/>
</dbReference>
<dbReference type="InterPro" id="IPR029069">
    <property type="entry name" value="HotDog_dom_sf"/>
</dbReference>
<dbReference type="RefSeq" id="WP_228847786.1">
    <property type="nucleotide sequence ID" value="NZ_JADCKQ010000003.1"/>
</dbReference>
<feature type="domain" description="FAS1-like dehydratase" evidence="1">
    <location>
        <begin position="72"/>
        <end position="133"/>
    </location>
</feature>
<proteinExistence type="predicted"/>
<organism evidence="2 3">
    <name type="scientific">Halocynthiibacter styelae</name>
    <dbReference type="NCBI Taxonomy" id="2761955"/>
    <lineage>
        <taxon>Bacteria</taxon>
        <taxon>Pseudomonadati</taxon>
        <taxon>Pseudomonadota</taxon>
        <taxon>Alphaproteobacteria</taxon>
        <taxon>Rhodobacterales</taxon>
        <taxon>Paracoccaceae</taxon>
        <taxon>Halocynthiibacter</taxon>
    </lineage>
</organism>
<gene>
    <name evidence="2" type="ORF">H1D41_04450</name>
</gene>
<dbReference type="GO" id="GO:0019171">
    <property type="term" value="F:(3R)-hydroxyacyl-[acyl-carrier-protein] dehydratase activity"/>
    <property type="evidence" value="ECO:0007669"/>
    <property type="project" value="TreeGrafter"/>
</dbReference>
<dbReference type="AlphaFoldDB" id="A0A8J7LKK4"/>
<evidence type="ECO:0000313" key="2">
    <source>
        <dbReference type="EMBL" id="MBI1492879.1"/>
    </source>
</evidence>
<reference evidence="2" key="1">
    <citation type="submission" date="2020-10" db="EMBL/GenBank/DDBJ databases">
        <title>Paenihalocynthiibacter styelae gen. nov., sp. nov., isolated from stalked sea squirt Styela clava.</title>
        <authorList>
            <person name="Kim Y.-O."/>
            <person name="Yoon J.-H."/>
        </authorList>
    </citation>
    <scope>NUCLEOTIDE SEQUENCE</scope>
    <source>
        <strain evidence="2">MYP1-1</strain>
    </source>
</reference>
<dbReference type="Proteomes" id="UP000640583">
    <property type="component" value="Unassembled WGS sequence"/>
</dbReference>
<dbReference type="InterPro" id="IPR052741">
    <property type="entry name" value="Mitochondrial_HTD2"/>
</dbReference>
<sequence length="268" mass="29759">MEQNIGKTLRLNCQLDPARAKALHVVLGCEGNPPKAGDPLPAFWHQIYFWDPLPEGQLGRDGHTAKGQFIPDLGLPRRMWASGALEFHAPLLIGQEAVKTSVVEDVQLKDGRSGPLGFCTVRHDISQDGQLCVTERQVLVFREDPAPDAPKPPLKQARQDEIRKVTQSFSPTTLFRYSALTLNGHRIHYDKPYAQEVEGYPGIVVHGPLLAQIMMQMAAETGELARFEWRNSAPFFAGEAGDFCAFPDCWQVRGADGRLIVEASATYR</sequence>
<protein>
    <submittedName>
        <fullName evidence="2">MaoC family dehydratase N-terminal domain-containing protein</fullName>
    </submittedName>
</protein>
<dbReference type="EMBL" id="JADCKQ010000003">
    <property type="protein sequence ID" value="MBI1492879.1"/>
    <property type="molecule type" value="Genomic_DNA"/>
</dbReference>
<dbReference type="Pfam" id="PF13452">
    <property type="entry name" value="FAS1_DH_region"/>
    <property type="match status" value="1"/>
</dbReference>
<evidence type="ECO:0000313" key="3">
    <source>
        <dbReference type="Proteomes" id="UP000640583"/>
    </source>
</evidence>
<dbReference type="SUPFAM" id="SSF54637">
    <property type="entry name" value="Thioesterase/thiol ester dehydrase-isomerase"/>
    <property type="match status" value="2"/>
</dbReference>